<organism evidence="4 5">
    <name type="scientific">Chengkuizengella marina</name>
    <dbReference type="NCBI Taxonomy" id="2507566"/>
    <lineage>
        <taxon>Bacteria</taxon>
        <taxon>Bacillati</taxon>
        <taxon>Bacillota</taxon>
        <taxon>Bacilli</taxon>
        <taxon>Bacillales</taxon>
        <taxon>Paenibacillaceae</taxon>
        <taxon>Chengkuizengella</taxon>
    </lineage>
</organism>
<evidence type="ECO:0000256" key="2">
    <source>
        <dbReference type="ARBA" id="ARBA00023287"/>
    </source>
</evidence>
<feature type="transmembrane region" description="Helical" evidence="3">
    <location>
        <begin position="20"/>
        <end position="41"/>
    </location>
</feature>
<keyword evidence="3" id="KW-1133">Transmembrane helix</keyword>
<dbReference type="PROSITE" id="PS00409">
    <property type="entry name" value="PROKAR_NTER_METHYL"/>
    <property type="match status" value="1"/>
</dbReference>
<protein>
    <submittedName>
        <fullName evidence="4">Type II secretion system protein</fullName>
    </submittedName>
</protein>
<gene>
    <name evidence="4" type="ORF">ERL59_03350</name>
</gene>
<evidence type="ECO:0000313" key="4">
    <source>
        <dbReference type="EMBL" id="NBI27995.1"/>
    </source>
</evidence>
<sequence length="178" mass="20477">MFHGRNNMIKFIKKDEGLTLVELLAAIVLISIIATIGIMLFSSIHSFWENSIDKYSNDANAELTMTTISKYVTDSSDIFTINNNLHTEEVRVKTGEESGTYPFKSIKFENNSLTFYELNISDEEFRLNDLAESVYESKIFLADNVENFQVSMSEENLVHFSIQFDHVKKNTSIKIFDF</sequence>
<dbReference type="NCBIfam" id="TIGR02532">
    <property type="entry name" value="IV_pilin_GFxxxE"/>
    <property type="match status" value="1"/>
</dbReference>
<comment type="subcellular location">
    <subcellularLocation>
        <location evidence="1">Cell surface</location>
    </subcellularLocation>
</comment>
<dbReference type="Proteomes" id="UP000448943">
    <property type="component" value="Unassembled WGS sequence"/>
</dbReference>
<dbReference type="AlphaFoldDB" id="A0A6N9PZF8"/>
<keyword evidence="3" id="KW-0472">Membrane</keyword>
<dbReference type="GO" id="GO:0030420">
    <property type="term" value="P:establishment of competence for transformation"/>
    <property type="evidence" value="ECO:0007669"/>
    <property type="project" value="UniProtKB-KW"/>
</dbReference>
<dbReference type="EMBL" id="SIJB01000007">
    <property type="protein sequence ID" value="NBI27995.1"/>
    <property type="molecule type" value="Genomic_DNA"/>
</dbReference>
<proteinExistence type="predicted"/>
<keyword evidence="3" id="KW-0812">Transmembrane</keyword>
<dbReference type="Pfam" id="PF07963">
    <property type="entry name" value="N_methyl"/>
    <property type="match status" value="1"/>
</dbReference>
<name>A0A6N9PZF8_9BACL</name>
<evidence type="ECO:0000313" key="5">
    <source>
        <dbReference type="Proteomes" id="UP000448943"/>
    </source>
</evidence>
<dbReference type="GO" id="GO:0009986">
    <property type="term" value="C:cell surface"/>
    <property type="evidence" value="ECO:0007669"/>
    <property type="project" value="UniProtKB-SubCell"/>
</dbReference>
<keyword evidence="5" id="KW-1185">Reference proteome</keyword>
<keyword evidence="2" id="KW-0178">Competence</keyword>
<evidence type="ECO:0000256" key="3">
    <source>
        <dbReference type="SAM" id="Phobius"/>
    </source>
</evidence>
<dbReference type="InterPro" id="IPR012902">
    <property type="entry name" value="N_methyl_site"/>
</dbReference>
<reference evidence="4 5" key="1">
    <citation type="submission" date="2019-01" db="EMBL/GenBank/DDBJ databases">
        <title>Chengkuizengella sp. nov., isolated from deep-sea sediment of East Pacific Ocean.</title>
        <authorList>
            <person name="Yang J."/>
            <person name="Lai Q."/>
            <person name="Shao Z."/>
        </authorList>
    </citation>
    <scope>NUCLEOTIDE SEQUENCE [LARGE SCALE GENOMIC DNA]</scope>
    <source>
        <strain evidence="4 5">YPA3-1-1</strain>
    </source>
</reference>
<evidence type="ECO:0000256" key="1">
    <source>
        <dbReference type="ARBA" id="ARBA00004241"/>
    </source>
</evidence>
<accession>A0A6N9PZF8</accession>
<comment type="caution">
    <text evidence="4">The sequence shown here is derived from an EMBL/GenBank/DDBJ whole genome shotgun (WGS) entry which is preliminary data.</text>
</comment>